<evidence type="ECO:0000256" key="1">
    <source>
        <dbReference type="SAM" id="MobiDB-lite"/>
    </source>
</evidence>
<organism evidence="2 3">
    <name type="scientific">Nelumbo nucifera</name>
    <name type="common">Sacred lotus</name>
    <dbReference type="NCBI Taxonomy" id="4432"/>
    <lineage>
        <taxon>Eukaryota</taxon>
        <taxon>Viridiplantae</taxon>
        <taxon>Streptophyta</taxon>
        <taxon>Embryophyta</taxon>
        <taxon>Tracheophyta</taxon>
        <taxon>Spermatophyta</taxon>
        <taxon>Magnoliopsida</taxon>
        <taxon>Proteales</taxon>
        <taxon>Nelumbonaceae</taxon>
        <taxon>Nelumbo</taxon>
    </lineage>
</organism>
<gene>
    <name evidence="2" type="ORF">HUJ06_017765</name>
</gene>
<dbReference type="AlphaFoldDB" id="A0A823A0Y1"/>
<dbReference type="EMBL" id="DUZY01000008">
    <property type="protein sequence ID" value="DAD47828.1"/>
    <property type="molecule type" value="Genomic_DNA"/>
</dbReference>
<proteinExistence type="predicted"/>
<feature type="region of interest" description="Disordered" evidence="1">
    <location>
        <begin position="106"/>
        <end position="136"/>
    </location>
</feature>
<accession>A0A823A0Y1</accession>
<protein>
    <submittedName>
        <fullName evidence="2">Uncharacterized protein</fullName>
    </submittedName>
</protein>
<sequence>MGEECKKKEDQKSWVEKKGDEGAQVVGDVSGDLKWGRACISSGGLNMAKPKLSTEWVEDYKRKGYYWKTPIRAFRKKMGGTSKLQEEDWVVISRFEGAKKILEVLRSSRQRHEEADKTRDQSEEGTQEKARKGKGL</sequence>
<name>A0A823A0Y1_NELNU</name>
<evidence type="ECO:0000313" key="2">
    <source>
        <dbReference type="EMBL" id="DAD47828.1"/>
    </source>
</evidence>
<reference evidence="2 3" key="1">
    <citation type="journal article" date="2020" name="Mol. Biol. Evol.">
        <title>Distinct Expression and Methylation Patterns for Genes with Different Fates following a Single Whole-Genome Duplication in Flowering Plants.</title>
        <authorList>
            <person name="Shi T."/>
            <person name="Rahmani R.S."/>
            <person name="Gugger P.F."/>
            <person name="Wang M."/>
            <person name="Li H."/>
            <person name="Zhang Y."/>
            <person name="Li Z."/>
            <person name="Wang Q."/>
            <person name="Van de Peer Y."/>
            <person name="Marchal K."/>
            <person name="Chen J."/>
        </authorList>
    </citation>
    <scope>NUCLEOTIDE SEQUENCE [LARGE SCALE GENOMIC DNA]</scope>
    <source>
        <tissue evidence="2">Leaf</tissue>
    </source>
</reference>
<feature type="compositionally biased region" description="Basic and acidic residues" evidence="1">
    <location>
        <begin position="110"/>
        <end position="130"/>
    </location>
</feature>
<evidence type="ECO:0000313" key="3">
    <source>
        <dbReference type="Proteomes" id="UP000607653"/>
    </source>
</evidence>
<comment type="caution">
    <text evidence="2">The sequence shown here is derived from an EMBL/GenBank/DDBJ whole genome shotgun (WGS) entry which is preliminary data.</text>
</comment>
<keyword evidence="3" id="KW-1185">Reference proteome</keyword>
<dbReference type="Proteomes" id="UP000607653">
    <property type="component" value="Unassembled WGS sequence"/>
</dbReference>